<name>A0A6N8U1T9_9STAP</name>
<dbReference type="RefSeq" id="WP_160654404.1">
    <property type="nucleotide sequence ID" value="NZ_JBHRWU010000001.1"/>
</dbReference>
<dbReference type="Pfam" id="PF14166">
    <property type="entry name" value="YueH"/>
    <property type="match status" value="1"/>
</dbReference>
<reference evidence="1 2" key="1">
    <citation type="submission" date="2019-12" db="EMBL/GenBank/DDBJ databases">
        <title>Salinicoccus cyprini sp. nov., isolated from gastro-intestinal tract of mirror carp, Cyprinus carpio var. specularis, collected from Gobind Sagar Reservoir, Himachal Pradesh, India.</title>
        <authorList>
            <person name="Talwar C."/>
            <person name="Singh A.K."/>
            <person name="Lal R."/>
            <person name="Negi R.K."/>
        </authorList>
    </citation>
    <scope>NUCLEOTIDE SEQUENCE [LARGE SCALE GENOMIC DNA]</scope>
    <source>
        <strain evidence="1 2">J-82</strain>
    </source>
</reference>
<evidence type="ECO:0000313" key="2">
    <source>
        <dbReference type="Proteomes" id="UP000436284"/>
    </source>
</evidence>
<accession>A0A6N8U1T9</accession>
<sequence>MQQIETHIEGRAVEAFIFTHDARDTHIISIPDVNFSIEYSRSLPADEQIDAIVIHLFNVMDESSCEIVARDITKAIPTK</sequence>
<dbReference type="EMBL" id="WUUK01000002">
    <property type="protein sequence ID" value="MXQ50906.1"/>
    <property type="molecule type" value="Genomic_DNA"/>
</dbReference>
<protein>
    <submittedName>
        <fullName evidence="1">Uncharacterized protein</fullName>
    </submittedName>
</protein>
<dbReference type="Proteomes" id="UP000436284">
    <property type="component" value="Unassembled WGS sequence"/>
</dbReference>
<dbReference type="InterPro" id="IPR020260">
    <property type="entry name" value="Uncharacterised_YueH"/>
</dbReference>
<organism evidence="1 2">
    <name type="scientific">Salinicoccus hispanicus</name>
    <dbReference type="NCBI Taxonomy" id="157225"/>
    <lineage>
        <taxon>Bacteria</taxon>
        <taxon>Bacillati</taxon>
        <taxon>Bacillota</taxon>
        <taxon>Bacilli</taxon>
        <taxon>Bacillales</taxon>
        <taxon>Staphylococcaceae</taxon>
        <taxon>Salinicoccus</taxon>
    </lineage>
</organism>
<evidence type="ECO:0000313" key="1">
    <source>
        <dbReference type="EMBL" id="MXQ50906.1"/>
    </source>
</evidence>
<proteinExistence type="predicted"/>
<dbReference type="AlphaFoldDB" id="A0A6N8U1T9"/>
<gene>
    <name evidence="1" type="ORF">GQ671_06445</name>
</gene>
<dbReference type="OrthoDB" id="2390431at2"/>
<comment type="caution">
    <text evidence="1">The sequence shown here is derived from an EMBL/GenBank/DDBJ whole genome shotgun (WGS) entry which is preliminary data.</text>
</comment>
<keyword evidence="2" id="KW-1185">Reference proteome</keyword>